<dbReference type="Proteomes" id="UP000829685">
    <property type="component" value="Unassembled WGS sequence"/>
</dbReference>
<evidence type="ECO:0000256" key="1">
    <source>
        <dbReference type="SAM" id="MobiDB-lite"/>
    </source>
</evidence>
<comment type="caution">
    <text evidence="2">The sequence shown here is derived from an EMBL/GenBank/DDBJ whole genome shotgun (WGS) entry which is preliminary data.</text>
</comment>
<dbReference type="AlphaFoldDB" id="A0A9P9W7J4"/>
<reference evidence="2" key="1">
    <citation type="submission" date="2021-03" db="EMBL/GenBank/DDBJ databases">
        <title>Revisited historic fungal species revealed as producer of novel bioactive compounds through whole genome sequencing and comparative genomics.</title>
        <authorList>
            <person name="Vignolle G.A."/>
            <person name="Hochenegger N."/>
            <person name="Mach R.L."/>
            <person name="Mach-Aigner A.R."/>
            <person name="Javad Rahimi M."/>
            <person name="Salim K.A."/>
            <person name="Chan C.M."/>
            <person name="Lim L.B.L."/>
            <person name="Cai F."/>
            <person name="Druzhinina I.S."/>
            <person name="U'Ren J.M."/>
            <person name="Derntl C."/>
        </authorList>
    </citation>
    <scope>NUCLEOTIDE SEQUENCE</scope>
    <source>
        <strain evidence="2">TUCIM 5799</strain>
    </source>
</reference>
<proteinExistence type="predicted"/>
<evidence type="ECO:0000313" key="3">
    <source>
        <dbReference type="Proteomes" id="UP000829685"/>
    </source>
</evidence>
<protein>
    <submittedName>
        <fullName evidence="2">Uncharacterized protein</fullName>
    </submittedName>
</protein>
<evidence type="ECO:0000313" key="2">
    <source>
        <dbReference type="EMBL" id="KAI1846110.1"/>
    </source>
</evidence>
<dbReference type="EMBL" id="JAFIMR010000151">
    <property type="protein sequence ID" value="KAI1846110.1"/>
    <property type="molecule type" value="Genomic_DNA"/>
</dbReference>
<name>A0A9P9W7J4_9PEZI</name>
<sequence>MPDNPPVVGLPASDRSAAPPPTTDATPCPPELQAFDARRQTEQAVPDTFQYEQFMKDIRQIVKCVISISQPTILDHNEQESIRSLFHAPLSANTQALTSILLAQNNDLENLLHHLVRLTGAMRCFARLQLMYTTGQNLGLTEQGVEDALLFANVIIPRLRTWTQVFRQDGQVPAEGIMMPNDFAGL</sequence>
<gene>
    <name evidence="2" type="ORF">JX265_014051</name>
</gene>
<accession>A0A9P9W7J4</accession>
<feature type="region of interest" description="Disordered" evidence="1">
    <location>
        <begin position="1"/>
        <end position="28"/>
    </location>
</feature>
<organism evidence="2 3">
    <name type="scientific">Neoarthrinium moseri</name>
    <dbReference type="NCBI Taxonomy" id="1658444"/>
    <lineage>
        <taxon>Eukaryota</taxon>
        <taxon>Fungi</taxon>
        <taxon>Dikarya</taxon>
        <taxon>Ascomycota</taxon>
        <taxon>Pezizomycotina</taxon>
        <taxon>Sordariomycetes</taxon>
        <taxon>Xylariomycetidae</taxon>
        <taxon>Amphisphaeriales</taxon>
        <taxon>Apiosporaceae</taxon>
        <taxon>Neoarthrinium</taxon>
    </lineage>
</organism>
<feature type="compositionally biased region" description="Pro residues" evidence="1">
    <location>
        <begin position="18"/>
        <end position="28"/>
    </location>
</feature>
<keyword evidence="3" id="KW-1185">Reference proteome</keyword>